<dbReference type="InterPro" id="IPR036318">
    <property type="entry name" value="FAD-bd_PCMH-like_sf"/>
</dbReference>
<name>A0A1W2LUN5_9PSEU</name>
<evidence type="ECO:0000313" key="9">
    <source>
        <dbReference type="Proteomes" id="UP000076660"/>
    </source>
</evidence>
<evidence type="ECO:0000256" key="4">
    <source>
        <dbReference type="PIRSR" id="PIRSR625650-3"/>
    </source>
</evidence>
<dbReference type="Proteomes" id="UP000076660">
    <property type="component" value="Unassembled WGS sequence"/>
</dbReference>
<dbReference type="PANTHER" id="PTHR46568:SF1">
    <property type="entry name" value="ALKYLDIHYDROXYACETONEPHOSPHATE SYNTHASE, PEROXISOMAL"/>
    <property type="match status" value="1"/>
</dbReference>
<dbReference type="InterPro" id="IPR016164">
    <property type="entry name" value="FAD-linked_Oxase-like_C"/>
</dbReference>
<reference evidence="8 9" key="1">
    <citation type="submission" date="2016-12" db="EMBL/GenBank/DDBJ databases">
        <title>Amycolatopsis keratiniphila subsp. keratiniphila genome sequencing and assembly.</title>
        <authorList>
            <person name="Mayilraj S."/>
            <person name="Kaur N."/>
        </authorList>
    </citation>
    <scope>NUCLEOTIDE SEQUENCE [LARGE SCALE GENOMIC DNA]</scope>
    <source>
        <strain evidence="8 9">DSM 44409</strain>
    </source>
</reference>
<evidence type="ECO:0000256" key="6">
    <source>
        <dbReference type="SAM" id="MobiDB-lite"/>
    </source>
</evidence>
<evidence type="ECO:0000256" key="3">
    <source>
        <dbReference type="ARBA" id="ARBA00022827"/>
    </source>
</evidence>
<dbReference type="Pfam" id="PF01565">
    <property type="entry name" value="FAD_binding_4"/>
    <property type="match status" value="1"/>
</dbReference>
<dbReference type="SUPFAM" id="SSF55103">
    <property type="entry name" value="FAD-linked oxidases, C-terminal domain"/>
    <property type="match status" value="1"/>
</dbReference>
<dbReference type="GO" id="GO:0071949">
    <property type="term" value="F:FAD binding"/>
    <property type="evidence" value="ECO:0007669"/>
    <property type="project" value="InterPro"/>
</dbReference>
<dbReference type="InterPro" id="IPR016169">
    <property type="entry name" value="FAD-bd_PCMH_sub2"/>
</dbReference>
<dbReference type="InterPro" id="IPR016166">
    <property type="entry name" value="FAD-bd_PCMH"/>
</dbReference>
<comment type="caution">
    <text evidence="8">The sequence shown here is derived from an EMBL/GenBank/DDBJ whole genome shotgun (WGS) entry which is preliminary data.</text>
</comment>
<feature type="binding site" evidence="4">
    <location>
        <begin position="251"/>
        <end position="257"/>
    </location>
    <ligand>
        <name>FAD</name>
        <dbReference type="ChEBI" id="CHEBI:57692"/>
    </ligand>
</feature>
<dbReference type="Pfam" id="PF02913">
    <property type="entry name" value="FAD-oxidase_C"/>
    <property type="match status" value="1"/>
</dbReference>
<dbReference type="Gene3D" id="1.10.45.10">
    <property type="entry name" value="Vanillyl-alcohol Oxidase, Chain A, domain 4"/>
    <property type="match status" value="1"/>
</dbReference>
<dbReference type="InterPro" id="IPR016171">
    <property type="entry name" value="Vanillyl_alc_oxidase_C-sub2"/>
</dbReference>
<gene>
    <name evidence="8" type="ORF">AVR91_0219190</name>
</gene>
<comment type="cofactor">
    <cofactor evidence="4">
        <name>FAD</name>
        <dbReference type="ChEBI" id="CHEBI:57692"/>
    </cofactor>
</comment>
<dbReference type="PROSITE" id="PS51387">
    <property type="entry name" value="FAD_PCMH"/>
    <property type="match status" value="1"/>
</dbReference>
<evidence type="ECO:0000256" key="2">
    <source>
        <dbReference type="ARBA" id="ARBA00022630"/>
    </source>
</evidence>
<dbReference type="EMBL" id="LQMT02000019">
    <property type="protein sequence ID" value="ONF68778.1"/>
    <property type="molecule type" value="Genomic_DNA"/>
</dbReference>
<proteinExistence type="inferred from homology"/>
<dbReference type="GO" id="GO:0008609">
    <property type="term" value="F:alkylglycerone-phosphate synthase activity"/>
    <property type="evidence" value="ECO:0007669"/>
    <property type="project" value="InterPro"/>
</dbReference>
<keyword evidence="3 4" id="KW-0274">FAD</keyword>
<keyword evidence="2" id="KW-0285">Flavoprotein</keyword>
<protein>
    <submittedName>
        <fullName evidence="8">FAD-binding oxidoreductase</fullName>
    </submittedName>
</protein>
<comment type="similarity">
    <text evidence="1">Belongs to the FAD-binding oxidoreductase/transferase type 4 family.</text>
</comment>
<dbReference type="OrthoDB" id="9811557at2"/>
<dbReference type="InterPro" id="IPR006094">
    <property type="entry name" value="Oxid_FAD_bind_N"/>
</dbReference>
<dbReference type="Gene3D" id="3.30.300.330">
    <property type="match status" value="1"/>
</dbReference>
<accession>A0A1W2LUN5</accession>
<evidence type="ECO:0000256" key="5">
    <source>
        <dbReference type="PIRSR" id="PIRSR625650-4"/>
    </source>
</evidence>
<dbReference type="InterPro" id="IPR025650">
    <property type="entry name" value="Alkyl-DHAP_Synthase"/>
</dbReference>
<sequence>MISSQTIAHPFNRGKYVVGAPTPPRWGDRTPPGQGPASLQTTVVPVPAALTEALRDVADAVHTEHDEVVLRTRDWWAGSMIGETAGNPATPDAVIAEVGTVEQVQAVVRLCGEHKVPLTVSAGRSNVTGAALPVHGGVVLDVCGLNRILSFDADSQVVDVQAGMFGDLFETELQKTHGATTGHWPSAYALSTVGGWVACRGAGQLSTRYGKIEDMVVGLDVVLADGTLARFGDYPRAATGPDLRQLFVGSEGTLGVITSVRLRTHPLPGYAKAVAYGFETFAAGLEACRLIMQRGATPAAMRLYDKLESGTHFGLPDTNLLLIADEGDPVLVDAMLQVSSEVCAATGSELDGQAVFERWLDERMLVGKSADGFTPGPGFVADTLEMAGAWSALPAIYDEVVAAIEAVPGTLAASAHQSHAYTDGACLYFSLRGDVEPEKRRHWYRSAWDAANAVLVRHGAALSHHHGSGLLRGPYLADTLGSGFGTFVAVKRALDPQGLLNPGKLGLPSDLGPNPLDSAS</sequence>
<feature type="region of interest" description="Disordered" evidence="6">
    <location>
        <begin position="13"/>
        <end position="37"/>
    </location>
</feature>
<dbReference type="AlphaFoldDB" id="A0A1W2LUN5"/>
<dbReference type="Gene3D" id="3.30.465.10">
    <property type="match status" value="1"/>
</dbReference>
<feature type="site" description="Important for enzyme activity" evidence="5">
    <location>
        <position position="302"/>
    </location>
</feature>
<evidence type="ECO:0000256" key="1">
    <source>
        <dbReference type="ARBA" id="ARBA00008000"/>
    </source>
</evidence>
<organism evidence="8 9">
    <name type="scientific">Amycolatopsis keratiniphila subsp. keratiniphila</name>
    <dbReference type="NCBI Taxonomy" id="227715"/>
    <lineage>
        <taxon>Bacteria</taxon>
        <taxon>Bacillati</taxon>
        <taxon>Actinomycetota</taxon>
        <taxon>Actinomycetes</taxon>
        <taxon>Pseudonocardiales</taxon>
        <taxon>Pseudonocardiaceae</taxon>
        <taxon>Amycolatopsis</taxon>
        <taxon>Amycolatopsis japonica group</taxon>
    </lineage>
</organism>
<dbReference type="SUPFAM" id="SSF56176">
    <property type="entry name" value="FAD-binding/transporter-associated domain-like"/>
    <property type="match status" value="1"/>
</dbReference>
<evidence type="ECO:0000313" key="8">
    <source>
        <dbReference type="EMBL" id="ONF68778.1"/>
    </source>
</evidence>
<dbReference type="RefSeq" id="WP_063275421.1">
    <property type="nucleotide sequence ID" value="NZ_LQMT02000019.1"/>
</dbReference>
<feature type="domain" description="FAD-binding PCMH-type" evidence="7">
    <location>
        <begin position="87"/>
        <end position="267"/>
    </location>
</feature>
<evidence type="ECO:0000259" key="7">
    <source>
        <dbReference type="PROSITE" id="PS51387"/>
    </source>
</evidence>
<dbReference type="PANTHER" id="PTHR46568">
    <property type="entry name" value="ALKYLDIHYDROXYACETONEPHOSPHATE SYNTHASE, PEROXISOMAL"/>
    <property type="match status" value="1"/>
</dbReference>
<dbReference type="GO" id="GO:0008610">
    <property type="term" value="P:lipid biosynthetic process"/>
    <property type="evidence" value="ECO:0007669"/>
    <property type="project" value="InterPro"/>
</dbReference>
<dbReference type="InterPro" id="IPR004113">
    <property type="entry name" value="FAD-bd_oxidored_4_C"/>
</dbReference>